<keyword evidence="4" id="KW-0067">ATP-binding</keyword>
<dbReference type="AlphaFoldDB" id="A0A2T0NAJ7"/>
<reference evidence="7 8" key="1">
    <citation type="submission" date="2018-03" db="EMBL/GenBank/DDBJ databases">
        <title>Genomic Encyclopedia of Type Strains, Phase III (KMG-III): the genomes of soil and plant-associated and newly described type strains.</title>
        <authorList>
            <person name="Whitman W."/>
        </authorList>
    </citation>
    <scope>NUCLEOTIDE SEQUENCE [LARGE SCALE GENOMIC DNA]</scope>
    <source>
        <strain evidence="7 8">CGMCC 4.7104</strain>
    </source>
</reference>
<gene>
    <name evidence="7" type="ORF">B0I32_10155</name>
</gene>
<keyword evidence="3" id="KW-0418">Kinase</keyword>
<sequence length="240" mass="25075">MAVIHHTTLTPTKLELLTTWLPTRPWYRGGPAGPELAKGGGFRLDDPEGAVGIEFMVVNDVSDGRATAYLVPLTYRGAPLDEAGHALIGTAEHGVLGRRWIYDGCHDPVLIAELTALVEGRAQPQDQNTTDAPAPHITRSYTATSTAAQPSDPTTEAQASATTAQTPANSTSTQASASGTTDDAEGTILPGPPGTTLRLHRVLHAATPLPPEATGHVSGAWSKPDGTQTHGPFLTVHPHA</sequence>
<comment type="caution">
    <text evidence="7">The sequence shown here is derived from an EMBL/GenBank/DDBJ whole genome shotgun (WGS) entry which is preliminary data.</text>
</comment>
<feature type="compositionally biased region" description="Low complexity" evidence="5">
    <location>
        <begin position="154"/>
        <end position="181"/>
    </location>
</feature>
<evidence type="ECO:0000313" key="8">
    <source>
        <dbReference type="Proteomes" id="UP000238312"/>
    </source>
</evidence>
<feature type="region of interest" description="Disordered" evidence="5">
    <location>
        <begin position="142"/>
        <end position="196"/>
    </location>
</feature>
<evidence type="ECO:0000256" key="1">
    <source>
        <dbReference type="ARBA" id="ARBA00022679"/>
    </source>
</evidence>
<organism evidence="7 8">
    <name type="scientific">Nonomuraea fuscirosea</name>
    <dbReference type="NCBI Taxonomy" id="1291556"/>
    <lineage>
        <taxon>Bacteria</taxon>
        <taxon>Bacillati</taxon>
        <taxon>Actinomycetota</taxon>
        <taxon>Actinomycetes</taxon>
        <taxon>Streptosporangiales</taxon>
        <taxon>Streptosporangiaceae</taxon>
        <taxon>Nonomuraea</taxon>
    </lineage>
</organism>
<dbReference type="GO" id="GO:0005524">
    <property type="term" value="F:ATP binding"/>
    <property type="evidence" value="ECO:0007669"/>
    <property type="project" value="UniProtKB-KW"/>
</dbReference>
<dbReference type="Pfam" id="PF18085">
    <property type="entry name" value="Mak_N_cap"/>
    <property type="match status" value="1"/>
</dbReference>
<proteinExistence type="predicted"/>
<dbReference type="EMBL" id="PVNG01000001">
    <property type="protein sequence ID" value="PRX69970.1"/>
    <property type="molecule type" value="Genomic_DNA"/>
</dbReference>
<protein>
    <recommendedName>
        <fullName evidence="6">Maltokinase N-terminal cap domain-containing protein</fullName>
    </recommendedName>
</protein>
<evidence type="ECO:0000256" key="4">
    <source>
        <dbReference type="ARBA" id="ARBA00022840"/>
    </source>
</evidence>
<evidence type="ECO:0000256" key="2">
    <source>
        <dbReference type="ARBA" id="ARBA00022741"/>
    </source>
</evidence>
<dbReference type="InterPro" id="IPR040999">
    <property type="entry name" value="Mak_N_cap"/>
</dbReference>
<dbReference type="RefSeq" id="WP_106233895.1">
    <property type="nucleotide sequence ID" value="NZ_PVNG01000001.1"/>
</dbReference>
<feature type="domain" description="Maltokinase N-terminal cap" evidence="6">
    <location>
        <begin position="20"/>
        <end position="107"/>
    </location>
</feature>
<keyword evidence="8" id="KW-1185">Reference proteome</keyword>
<feature type="region of interest" description="Disordered" evidence="5">
    <location>
        <begin position="209"/>
        <end position="240"/>
    </location>
</feature>
<keyword evidence="1" id="KW-0808">Transferase</keyword>
<evidence type="ECO:0000256" key="5">
    <source>
        <dbReference type="SAM" id="MobiDB-lite"/>
    </source>
</evidence>
<dbReference type="Proteomes" id="UP000238312">
    <property type="component" value="Unassembled WGS sequence"/>
</dbReference>
<accession>A0A2T0NAJ7</accession>
<name>A0A2T0NAJ7_9ACTN</name>
<dbReference type="GO" id="GO:0016301">
    <property type="term" value="F:kinase activity"/>
    <property type="evidence" value="ECO:0007669"/>
    <property type="project" value="UniProtKB-KW"/>
</dbReference>
<evidence type="ECO:0000259" key="6">
    <source>
        <dbReference type="Pfam" id="PF18085"/>
    </source>
</evidence>
<feature type="compositionally biased region" description="Polar residues" evidence="5">
    <location>
        <begin position="142"/>
        <end position="153"/>
    </location>
</feature>
<keyword evidence="2" id="KW-0547">Nucleotide-binding</keyword>
<evidence type="ECO:0000256" key="3">
    <source>
        <dbReference type="ARBA" id="ARBA00022777"/>
    </source>
</evidence>
<evidence type="ECO:0000313" key="7">
    <source>
        <dbReference type="EMBL" id="PRX69970.1"/>
    </source>
</evidence>
<dbReference type="OrthoDB" id="3787729at2"/>